<organism evidence="3 4">
    <name type="scientific">Litoribacter ruber</name>
    <dbReference type="NCBI Taxonomy" id="702568"/>
    <lineage>
        <taxon>Bacteria</taxon>
        <taxon>Pseudomonadati</taxon>
        <taxon>Bacteroidota</taxon>
        <taxon>Cytophagia</taxon>
        <taxon>Cytophagales</taxon>
        <taxon>Cyclobacteriaceae</taxon>
        <taxon>Litoribacter</taxon>
    </lineage>
</organism>
<feature type="compositionally biased region" description="Low complexity" evidence="1">
    <location>
        <begin position="64"/>
        <end position="73"/>
    </location>
</feature>
<feature type="compositionally biased region" description="Gly residues" evidence="1">
    <location>
        <begin position="129"/>
        <end position="141"/>
    </location>
</feature>
<evidence type="ECO:0000256" key="1">
    <source>
        <dbReference type="SAM" id="MobiDB-lite"/>
    </source>
</evidence>
<feature type="compositionally biased region" description="Polar residues" evidence="1">
    <location>
        <begin position="88"/>
        <end position="108"/>
    </location>
</feature>
<gene>
    <name evidence="3" type="ORF">KI659_05555</name>
</gene>
<dbReference type="EMBL" id="JAHCMY010000002">
    <property type="protein sequence ID" value="MBS9523483.1"/>
    <property type="molecule type" value="Genomic_DNA"/>
</dbReference>
<evidence type="ECO:0000256" key="2">
    <source>
        <dbReference type="SAM" id="SignalP"/>
    </source>
</evidence>
<protein>
    <recommendedName>
        <fullName evidence="5">Lipoprotein</fullName>
    </recommendedName>
</protein>
<sequence>MKKLIYILVAVFGAVLMTSCTGSARIAGGGGVGYGYYDDMYFYGHPGVYRNTVIVDRRPVIINNRNNRQSNRQVAPKNNARREARRVQATQNQRQGNARVNTRTNSNVRQAAPRTQTRTAAPARSTRSTGGGTVRSGRGGR</sequence>
<keyword evidence="2" id="KW-0732">Signal</keyword>
<comment type="caution">
    <text evidence="3">The sequence shown here is derived from an EMBL/GenBank/DDBJ whole genome shotgun (WGS) entry which is preliminary data.</text>
</comment>
<dbReference type="RefSeq" id="WP_213944372.1">
    <property type="nucleotide sequence ID" value="NZ_JAHCMY010000002.1"/>
</dbReference>
<feature type="region of interest" description="Disordered" evidence="1">
    <location>
        <begin position="64"/>
        <end position="141"/>
    </location>
</feature>
<proteinExistence type="predicted"/>
<feature type="signal peptide" evidence="2">
    <location>
        <begin position="1"/>
        <end position="24"/>
    </location>
</feature>
<dbReference type="PROSITE" id="PS51257">
    <property type="entry name" value="PROKAR_LIPOPROTEIN"/>
    <property type="match status" value="1"/>
</dbReference>
<keyword evidence="4" id="KW-1185">Reference proteome</keyword>
<dbReference type="Proteomes" id="UP001319104">
    <property type="component" value="Unassembled WGS sequence"/>
</dbReference>
<feature type="compositionally biased region" description="Low complexity" evidence="1">
    <location>
        <begin position="109"/>
        <end position="128"/>
    </location>
</feature>
<evidence type="ECO:0000313" key="3">
    <source>
        <dbReference type="EMBL" id="MBS9523483.1"/>
    </source>
</evidence>
<evidence type="ECO:0000313" key="4">
    <source>
        <dbReference type="Proteomes" id="UP001319104"/>
    </source>
</evidence>
<accession>A0AAP2CF75</accession>
<evidence type="ECO:0008006" key="5">
    <source>
        <dbReference type="Google" id="ProtNLM"/>
    </source>
</evidence>
<feature type="chain" id="PRO_5043003075" description="Lipoprotein" evidence="2">
    <location>
        <begin position="25"/>
        <end position="141"/>
    </location>
</feature>
<name>A0AAP2CF75_9BACT</name>
<reference evidence="3 4" key="1">
    <citation type="submission" date="2021-05" db="EMBL/GenBank/DDBJ databases">
        <authorList>
            <person name="Zhang Z.D."/>
            <person name="Osman G."/>
        </authorList>
    </citation>
    <scope>NUCLEOTIDE SEQUENCE [LARGE SCALE GENOMIC DNA]</scope>
    <source>
        <strain evidence="3 4">KCTC 32217</strain>
    </source>
</reference>
<dbReference type="AlphaFoldDB" id="A0AAP2CF75"/>